<dbReference type="Pfam" id="PF19300">
    <property type="entry name" value="BPD_transp_1_N"/>
    <property type="match status" value="1"/>
</dbReference>
<dbReference type="RefSeq" id="WP_068137630.1">
    <property type="nucleotide sequence ID" value="NZ_AP014924.1"/>
</dbReference>
<feature type="transmembrane region" description="Helical" evidence="7">
    <location>
        <begin position="266"/>
        <end position="292"/>
    </location>
</feature>
<keyword evidence="2 7" id="KW-0813">Transport</keyword>
<keyword evidence="4 7" id="KW-0812">Transmembrane</keyword>
<keyword evidence="10" id="KW-1185">Reference proteome</keyword>
<comment type="similarity">
    <text evidence="7">Belongs to the binding-protein-dependent transport system permease family.</text>
</comment>
<feature type="transmembrane region" description="Helical" evidence="7">
    <location>
        <begin position="144"/>
        <end position="166"/>
    </location>
</feature>
<dbReference type="Proteomes" id="UP000065807">
    <property type="component" value="Chromosome"/>
</dbReference>
<keyword evidence="6 7" id="KW-0472">Membrane</keyword>
<accession>A0A0K2SLI1</accession>
<dbReference type="PATRIC" id="fig|1555112.3.peg.2179"/>
<gene>
    <name evidence="9" type="ORF">LIP_2137</name>
</gene>
<dbReference type="PROSITE" id="PS50928">
    <property type="entry name" value="ABC_TM1"/>
    <property type="match status" value="1"/>
</dbReference>
<evidence type="ECO:0000256" key="3">
    <source>
        <dbReference type="ARBA" id="ARBA00022475"/>
    </source>
</evidence>
<evidence type="ECO:0000256" key="6">
    <source>
        <dbReference type="ARBA" id="ARBA00023136"/>
    </source>
</evidence>
<evidence type="ECO:0000256" key="2">
    <source>
        <dbReference type="ARBA" id="ARBA00022448"/>
    </source>
</evidence>
<sequence length="346" mass="36726">MDRQAGATVSLGQVILRRLGLLVLVLAGVSVLTFLISQAIPGDPARLLAGQRASEQVLAQIRTTYGLDRPLAVQYVRYMGGLLRGDLGRSIRTGRPVAEDLARFFPATLELVATALLLAVAAGIPLGVISAARRNSWVDHLNRTVSVAGVSVPLFWLGVVVLVLFYGRLGILPGGGRLSPYGLPPPPITGILVLDAALARDGAALADALRHLVLPAGCLAFVHLGIVARQVRGSLLEVLDQDYIRTARAYGLPPRRVLYRHALRNAFIPTLTVVGLALGDLLAGAVVTESIFAWPGMGSYVVDSIAFLDFPAIMGFTLVVALGYTLINLAVDIVTILLDPRIRAMG</sequence>
<protein>
    <submittedName>
        <fullName evidence="9">Peptide ABC transporter permease</fullName>
    </submittedName>
</protein>
<dbReference type="InterPro" id="IPR035906">
    <property type="entry name" value="MetI-like_sf"/>
</dbReference>
<dbReference type="OrthoDB" id="24153at2"/>
<dbReference type="CDD" id="cd06261">
    <property type="entry name" value="TM_PBP2"/>
    <property type="match status" value="1"/>
</dbReference>
<dbReference type="EMBL" id="AP014924">
    <property type="protein sequence ID" value="BAS27978.1"/>
    <property type="molecule type" value="Genomic_DNA"/>
</dbReference>
<dbReference type="AlphaFoldDB" id="A0A0K2SLI1"/>
<dbReference type="PANTHER" id="PTHR43163">
    <property type="entry name" value="DIPEPTIDE TRANSPORT SYSTEM PERMEASE PROTEIN DPPB-RELATED"/>
    <property type="match status" value="1"/>
</dbReference>
<evidence type="ECO:0000256" key="4">
    <source>
        <dbReference type="ARBA" id="ARBA00022692"/>
    </source>
</evidence>
<evidence type="ECO:0000256" key="1">
    <source>
        <dbReference type="ARBA" id="ARBA00004651"/>
    </source>
</evidence>
<feature type="transmembrane region" description="Helical" evidence="7">
    <location>
        <begin position="208"/>
        <end position="228"/>
    </location>
</feature>
<comment type="subcellular location">
    <subcellularLocation>
        <location evidence="1 7">Cell membrane</location>
        <topology evidence="1 7">Multi-pass membrane protein</topology>
    </subcellularLocation>
</comment>
<dbReference type="SUPFAM" id="SSF161098">
    <property type="entry name" value="MetI-like"/>
    <property type="match status" value="1"/>
</dbReference>
<dbReference type="KEGG" id="lpil:LIP_2137"/>
<reference evidence="10" key="2">
    <citation type="journal article" date="2016" name="Int. J. Syst. Evol. Microbiol.">
        <title>Complete genome sequence and cell structure of Limnochorda pilosa, a Gram-negative spore-former within the phylum Firmicutes.</title>
        <authorList>
            <person name="Watanabe M."/>
            <person name="Kojima H."/>
            <person name="Fukui M."/>
        </authorList>
    </citation>
    <scope>NUCLEOTIDE SEQUENCE [LARGE SCALE GENOMIC DNA]</scope>
    <source>
        <strain evidence="10">HC45</strain>
    </source>
</reference>
<evidence type="ECO:0000256" key="5">
    <source>
        <dbReference type="ARBA" id="ARBA00022989"/>
    </source>
</evidence>
<dbReference type="PANTHER" id="PTHR43163:SF8">
    <property type="entry name" value="D,D-DIPEPTIDE TRANSPORT SYSTEM PERMEASE PROTEIN DDPB-RELATED"/>
    <property type="match status" value="1"/>
</dbReference>
<dbReference type="InterPro" id="IPR045621">
    <property type="entry name" value="BPD_transp_1_N"/>
</dbReference>
<feature type="transmembrane region" description="Helical" evidence="7">
    <location>
        <begin position="111"/>
        <end position="132"/>
    </location>
</feature>
<evidence type="ECO:0000313" key="9">
    <source>
        <dbReference type="EMBL" id="BAS27978.1"/>
    </source>
</evidence>
<evidence type="ECO:0000259" key="8">
    <source>
        <dbReference type="PROSITE" id="PS50928"/>
    </source>
</evidence>
<dbReference type="Gene3D" id="1.10.3720.10">
    <property type="entry name" value="MetI-like"/>
    <property type="match status" value="1"/>
</dbReference>
<feature type="transmembrane region" description="Helical" evidence="7">
    <location>
        <begin position="21"/>
        <end position="40"/>
    </location>
</feature>
<keyword evidence="3" id="KW-1003">Cell membrane</keyword>
<proteinExistence type="inferred from homology"/>
<dbReference type="GO" id="GO:0005886">
    <property type="term" value="C:plasma membrane"/>
    <property type="evidence" value="ECO:0007669"/>
    <property type="project" value="UniProtKB-SubCell"/>
</dbReference>
<keyword evidence="5 7" id="KW-1133">Transmembrane helix</keyword>
<feature type="transmembrane region" description="Helical" evidence="7">
    <location>
        <begin position="312"/>
        <end position="338"/>
    </location>
</feature>
<name>A0A0K2SLI1_LIMPI</name>
<dbReference type="Pfam" id="PF00528">
    <property type="entry name" value="BPD_transp_1"/>
    <property type="match status" value="1"/>
</dbReference>
<dbReference type="GO" id="GO:0071916">
    <property type="term" value="F:dipeptide transmembrane transporter activity"/>
    <property type="evidence" value="ECO:0007669"/>
    <property type="project" value="TreeGrafter"/>
</dbReference>
<organism evidence="9 10">
    <name type="scientific">Limnochorda pilosa</name>
    <dbReference type="NCBI Taxonomy" id="1555112"/>
    <lineage>
        <taxon>Bacteria</taxon>
        <taxon>Bacillati</taxon>
        <taxon>Bacillota</taxon>
        <taxon>Limnochordia</taxon>
        <taxon>Limnochordales</taxon>
        <taxon>Limnochordaceae</taxon>
        <taxon>Limnochorda</taxon>
    </lineage>
</organism>
<dbReference type="InterPro" id="IPR000515">
    <property type="entry name" value="MetI-like"/>
</dbReference>
<evidence type="ECO:0000256" key="7">
    <source>
        <dbReference type="RuleBase" id="RU363032"/>
    </source>
</evidence>
<dbReference type="STRING" id="1555112.LIP_2137"/>
<feature type="domain" description="ABC transmembrane type-1" evidence="8">
    <location>
        <begin position="105"/>
        <end position="335"/>
    </location>
</feature>
<evidence type="ECO:0000313" key="10">
    <source>
        <dbReference type="Proteomes" id="UP000065807"/>
    </source>
</evidence>
<reference evidence="10" key="1">
    <citation type="submission" date="2015-07" db="EMBL/GenBank/DDBJ databases">
        <title>Complete genome sequence and phylogenetic analysis of Limnochorda pilosa.</title>
        <authorList>
            <person name="Watanabe M."/>
            <person name="Kojima H."/>
            <person name="Fukui M."/>
        </authorList>
    </citation>
    <scope>NUCLEOTIDE SEQUENCE [LARGE SCALE GENOMIC DNA]</scope>
    <source>
        <strain evidence="10">HC45</strain>
    </source>
</reference>